<evidence type="ECO:0000256" key="1">
    <source>
        <dbReference type="SAM" id="MobiDB-lite"/>
    </source>
</evidence>
<name>A0A8K0HK07_9ROSA</name>
<sequence>MKVDNEINESLLSDMGDGDEYDQLPPICILTKSQFERLTKSQKKEYLDELDYRETLYMKKNLKEEYRRQREKKLSEGENLASDDNSDSQQESRRYPGGTTYSVGLDVQTAGKDLIYILHGDTKLRNLWHNVASCGVLWTSLGNRHYIGAKAEDSVSVGKRLKFVVNAAKMAGLEQVAYGGSFEAILRDRDYPVRNDNVSLIMTALSFNKETVLGGILQSEFQISRNLRMSVNANLNSRKMGQICIKASSSEHLQIALIAAFTIFKGLTRRKTVDWLSQEASESR</sequence>
<proteinExistence type="predicted"/>
<evidence type="ECO:0000313" key="4">
    <source>
        <dbReference type="Proteomes" id="UP000796880"/>
    </source>
</evidence>
<keyword evidence="4" id="KW-1185">Reference proteome</keyword>
<feature type="region of interest" description="Disordered" evidence="1">
    <location>
        <begin position="69"/>
        <end position="99"/>
    </location>
</feature>
<comment type="caution">
    <text evidence="3">The sequence shown here is derived from an EMBL/GenBank/DDBJ whole genome shotgun (WGS) entry which is preliminary data.</text>
</comment>
<dbReference type="EMBL" id="VOIH02000002">
    <property type="protein sequence ID" value="KAF3453074.1"/>
    <property type="molecule type" value="Genomic_DNA"/>
</dbReference>
<dbReference type="InterPro" id="IPR024283">
    <property type="entry name" value="TOC159_MAD"/>
</dbReference>
<organism evidence="3 4">
    <name type="scientific">Rhamnella rubrinervis</name>
    <dbReference type="NCBI Taxonomy" id="2594499"/>
    <lineage>
        <taxon>Eukaryota</taxon>
        <taxon>Viridiplantae</taxon>
        <taxon>Streptophyta</taxon>
        <taxon>Embryophyta</taxon>
        <taxon>Tracheophyta</taxon>
        <taxon>Spermatophyta</taxon>
        <taxon>Magnoliopsida</taxon>
        <taxon>eudicotyledons</taxon>
        <taxon>Gunneridae</taxon>
        <taxon>Pentapetalae</taxon>
        <taxon>rosids</taxon>
        <taxon>fabids</taxon>
        <taxon>Rosales</taxon>
        <taxon>Rhamnaceae</taxon>
        <taxon>rhamnoid group</taxon>
        <taxon>Rhamneae</taxon>
        <taxon>Rhamnella</taxon>
    </lineage>
</organism>
<dbReference type="Pfam" id="PF11886">
    <property type="entry name" value="TOC159_MAD"/>
    <property type="match status" value="1"/>
</dbReference>
<dbReference type="OrthoDB" id="1612233at2759"/>
<feature type="domain" description="Translocase of chloroplast 159/132 membrane anchor" evidence="2">
    <location>
        <begin position="92"/>
        <end position="270"/>
    </location>
</feature>
<gene>
    <name evidence="3" type="ORF">FNV43_RR03507</name>
</gene>
<dbReference type="AlphaFoldDB" id="A0A8K0HK07"/>
<accession>A0A8K0HK07</accession>
<protein>
    <recommendedName>
        <fullName evidence="2">Translocase of chloroplast 159/132 membrane anchor domain-containing protein</fullName>
    </recommendedName>
</protein>
<reference evidence="3" key="1">
    <citation type="submission" date="2020-03" db="EMBL/GenBank/DDBJ databases">
        <title>A high-quality chromosome-level genome assembly of a woody plant with both climbing and erect habits, Rhamnella rubrinervis.</title>
        <authorList>
            <person name="Lu Z."/>
            <person name="Yang Y."/>
            <person name="Zhu X."/>
            <person name="Sun Y."/>
        </authorList>
    </citation>
    <scope>NUCLEOTIDE SEQUENCE</scope>
    <source>
        <strain evidence="3">BYM</strain>
        <tissue evidence="3">Leaf</tissue>
    </source>
</reference>
<evidence type="ECO:0000313" key="3">
    <source>
        <dbReference type="EMBL" id="KAF3453074.1"/>
    </source>
</evidence>
<evidence type="ECO:0000259" key="2">
    <source>
        <dbReference type="Pfam" id="PF11886"/>
    </source>
</evidence>
<dbReference type="Proteomes" id="UP000796880">
    <property type="component" value="Unassembled WGS sequence"/>
</dbReference>